<sequence length="232" mass="26435">MEAEEYGVLKNALAAKKDPGEVAIAFTKPTREAFVPGQTEQPQLEEHFSRSWKSVIEIAIDTPHEKQEPLVDILRAIQQQNVADSEEASEIEIWGDKVKVWKDMPLFGAQAREIWNRAPGTNSNNDLSASQWQNINAFLARLTALSSSIPAFDFSLYAIWTLRSAFENEESKEVDRRAGEMWFLYAGEVIERLSREGKVFDGKIAREGGEFEGKGWRGFNRERLEVWKEGVR</sequence>
<dbReference type="Pfam" id="PF12311">
    <property type="entry name" value="DUF3632"/>
    <property type="match status" value="1"/>
</dbReference>
<dbReference type="RefSeq" id="XP_008079108.1">
    <property type="nucleotide sequence ID" value="XM_008080917.1"/>
</dbReference>
<evidence type="ECO:0000313" key="1">
    <source>
        <dbReference type="EMBL" id="EPE33956.1"/>
    </source>
</evidence>
<organism evidence="1 2">
    <name type="scientific">Glarea lozoyensis (strain ATCC 20868 / MF5171)</name>
    <dbReference type="NCBI Taxonomy" id="1116229"/>
    <lineage>
        <taxon>Eukaryota</taxon>
        <taxon>Fungi</taxon>
        <taxon>Dikarya</taxon>
        <taxon>Ascomycota</taxon>
        <taxon>Pezizomycotina</taxon>
        <taxon>Leotiomycetes</taxon>
        <taxon>Helotiales</taxon>
        <taxon>Helotiaceae</taxon>
        <taxon>Glarea</taxon>
    </lineage>
</organism>
<evidence type="ECO:0000313" key="2">
    <source>
        <dbReference type="Proteomes" id="UP000016922"/>
    </source>
</evidence>
<name>S3DPC8_GLAL2</name>
<dbReference type="AlphaFoldDB" id="S3DPC8"/>
<dbReference type="KEGG" id="glz:GLAREA_06969"/>
<dbReference type="OMA" id="WINQNAF"/>
<protein>
    <submittedName>
        <fullName evidence="1">Uncharacterized protein</fullName>
    </submittedName>
</protein>
<accession>S3DPC8</accession>
<keyword evidence="2" id="KW-1185">Reference proteome</keyword>
<dbReference type="InterPro" id="IPR053204">
    <property type="entry name" value="Oxopyrrolidines_Biosynth-assoc"/>
</dbReference>
<reference evidence="1 2" key="1">
    <citation type="journal article" date="2013" name="BMC Genomics">
        <title>Genomics-driven discovery of the pneumocandin biosynthetic gene cluster in the fungus Glarea lozoyensis.</title>
        <authorList>
            <person name="Chen L."/>
            <person name="Yue Q."/>
            <person name="Zhang X."/>
            <person name="Xiang M."/>
            <person name="Wang C."/>
            <person name="Li S."/>
            <person name="Che Y."/>
            <person name="Ortiz-Lopez F.J."/>
            <person name="Bills G.F."/>
            <person name="Liu X."/>
            <person name="An Z."/>
        </authorList>
    </citation>
    <scope>NUCLEOTIDE SEQUENCE [LARGE SCALE GENOMIC DNA]</scope>
    <source>
        <strain evidence="2">ATCC 20868 / MF5171</strain>
    </source>
</reference>
<proteinExistence type="predicted"/>
<dbReference type="InterPro" id="IPR022085">
    <property type="entry name" value="OpdG"/>
</dbReference>
<dbReference type="EMBL" id="KE145357">
    <property type="protein sequence ID" value="EPE33956.1"/>
    <property type="molecule type" value="Genomic_DNA"/>
</dbReference>
<dbReference type="OrthoDB" id="3350591at2759"/>
<dbReference type="GeneID" id="19466022"/>
<dbReference type="eggNOG" id="ENOG502S6XE">
    <property type="taxonomic scope" value="Eukaryota"/>
</dbReference>
<dbReference type="Proteomes" id="UP000016922">
    <property type="component" value="Unassembled WGS sequence"/>
</dbReference>
<gene>
    <name evidence="1" type="ORF">GLAREA_06969</name>
</gene>
<dbReference type="PANTHER" id="PTHR38797">
    <property type="entry name" value="NUCLEAR PORE COMPLEX PROTEIN NUP85-RELATED"/>
    <property type="match status" value="1"/>
</dbReference>
<dbReference type="STRING" id="1116229.S3DPC8"/>
<dbReference type="HOGENOM" id="CLU_035263_1_1_1"/>